<keyword evidence="1" id="KW-0343">GTPase activation</keyword>
<evidence type="ECO:0000259" key="5">
    <source>
        <dbReference type="PROSITE" id="PS50238"/>
    </source>
</evidence>
<feature type="region of interest" description="Disordered" evidence="2">
    <location>
        <begin position="568"/>
        <end position="652"/>
    </location>
</feature>
<evidence type="ECO:0000256" key="1">
    <source>
        <dbReference type="ARBA" id="ARBA00022468"/>
    </source>
</evidence>
<feature type="compositionally biased region" description="Acidic residues" evidence="2">
    <location>
        <begin position="130"/>
        <end position="140"/>
    </location>
</feature>
<evidence type="ECO:0000259" key="3">
    <source>
        <dbReference type="PROSITE" id="PS50003"/>
    </source>
</evidence>
<feature type="compositionally biased region" description="Low complexity" evidence="2">
    <location>
        <begin position="95"/>
        <end position="109"/>
    </location>
</feature>
<dbReference type="InterPro" id="IPR050729">
    <property type="entry name" value="Rho-GAP"/>
</dbReference>
<dbReference type="SUPFAM" id="SSF50729">
    <property type="entry name" value="PH domain-like"/>
    <property type="match status" value="1"/>
</dbReference>
<dbReference type="Gene3D" id="1.10.555.10">
    <property type="entry name" value="Rho GTPase activation protein"/>
    <property type="match status" value="1"/>
</dbReference>
<feature type="compositionally biased region" description="Basic and acidic residues" evidence="2">
    <location>
        <begin position="332"/>
        <end position="343"/>
    </location>
</feature>
<dbReference type="InterPro" id="IPR008936">
    <property type="entry name" value="Rho_GTPase_activation_prot"/>
</dbReference>
<dbReference type="Pfam" id="PF00620">
    <property type="entry name" value="RhoGAP"/>
    <property type="match status" value="1"/>
</dbReference>
<dbReference type="PANTHER" id="PTHR23176">
    <property type="entry name" value="RHO/RAC/CDC GTPASE-ACTIVATING PROTEIN"/>
    <property type="match status" value="1"/>
</dbReference>
<dbReference type="Gene3D" id="2.30.29.30">
    <property type="entry name" value="Pleckstrin-homology domain (PH domain)/Phosphotyrosine-binding domain (PTB)"/>
    <property type="match status" value="1"/>
</dbReference>
<dbReference type="Gene3D" id="2.20.70.10">
    <property type="match status" value="1"/>
</dbReference>
<dbReference type="PANTHER" id="PTHR23176:SF129">
    <property type="entry name" value="RHO GTPASE ACTIVATING PROTEIN AT 16F, ISOFORM E-RELATED"/>
    <property type="match status" value="1"/>
</dbReference>
<protein>
    <submittedName>
        <fullName evidence="6">Putative signal transduction</fullName>
    </submittedName>
</protein>
<evidence type="ECO:0000259" key="4">
    <source>
        <dbReference type="PROSITE" id="PS50020"/>
    </source>
</evidence>
<feature type="compositionally biased region" description="Basic residues" evidence="2">
    <location>
        <begin position="603"/>
        <end position="614"/>
    </location>
</feature>
<feature type="compositionally biased region" description="Low complexity" evidence="2">
    <location>
        <begin position="622"/>
        <end position="635"/>
    </location>
</feature>
<dbReference type="CDD" id="cd13233">
    <property type="entry name" value="PH_ARHGAP9-like"/>
    <property type="match status" value="1"/>
</dbReference>
<feature type="compositionally biased region" description="Low complexity" evidence="2">
    <location>
        <begin position="147"/>
        <end position="162"/>
    </location>
</feature>
<feature type="compositionally biased region" description="Pro residues" evidence="2">
    <location>
        <begin position="181"/>
        <end position="195"/>
    </location>
</feature>
<dbReference type="InterPro" id="IPR036020">
    <property type="entry name" value="WW_dom_sf"/>
</dbReference>
<dbReference type="SMART" id="SM00233">
    <property type="entry name" value="PH"/>
    <property type="match status" value="1"/>
</dbReference>
<feature type="region of interest" description="Disordered" evidence="2">
    <location>
        <begin position="226"/>
        <end position="290"/>
    </location>
</feature>
<feature type="domain" description="Rho-GAP" evidence="5">
    <location>
        <begin position="682"/>
        <end position="869"/>
    </location>
</feature>
<dbReference type="EMBL" id="GEGO01001972">
    <property type="protein sequence ID" value="JAR93432.1"/>
    <property type="molecule type" value="Transcribed_RNA"/>
</dbReference>
<feature type="domain" description="WW" evidence="4">
    <location>
        <begin position="200"/>
        <end position="234"/>
    </location>
</feature>
<dbReference type="PROSITE" id="PS50003">
    <property type="entry name" value="PH_DOMAIN"/>
    <property type="match status" value="1"/>
</dbReference>
<sequence length="870" mass="96373">MCEQARVLSEFATTGEGTGGSAPCLHRGGEALQEKSHTRWWRVTRHHALRGSSLTGAGDVRGDDDFYAPVPISVSLQGSSAALPQEEVERMPQPLSTFRSSRSSSSSLDQLEEHSSLDQPAEHRKGSYESLDEPEVDYSDGEQAIGSAGSSLVDVSRSSSAGAQHPERPRRDGSPIYANFPPLPSPSSPPQPSPEDQPLRFLSDHWAEYDARHVGRKYYYNFRTGQRSWKPPRRRNEAPRPPLATVHQPPESQRTVVVLSSASPPASRRKGPPPLPPAKKPGLSHKGSLSLPRDSLQEKAVQHNGNSTFYYGRGANVPFQVASEKWYSSTEDAGKVSQPERPKLSASSSLEEDPEVRGRDLTTFSSSTSSLNAVAGSRATQCLTPKLGRLKPTPPPTLPLVSSTAADANAKHARALRTRSMILPEDFTLRGSAIADAIESLDAFEMVTRQGTLNKTELVRGGKKQKKSWTPTFVVLTNRNLFLYRDINSAQEKPPGKSAELQINLAGAVIDWSPEKSKRRNVFQLSTTAGQKVLLQDDNVQTSKEWFDTISAAIRRLPNGLGLVMGWRPEDIPSSVPEESPSHQSAPQPPPEATPPQATSSKWGKKPSRSKSIKQHQQAARSPPLSCDAAASALDSGGGGPPSPQERKNRIRDKLRHFFVRRPTLESLQEKGIFKDEPVFGCNLAHLCERDRSSVPRFVRECILEIERRDMTADGLYRASGNLSQVQKVRCHVNQDDYSVLALEEDIHVLTGALKMFFRHMKEPLFPFNLFNKVLKAVGQPTRAARLAAFRDLLGELPRQNYDTLKYLLRHLLRVTEHSDQNRMHVQNLAIVFGPTLLSSGEEPRNLALDMMQQNQIIEFLLLEYSFLFL</sequence>
<organism evidence="6">
    <name type="scientific">Ixodes ricinus</name>
    <name type="common">Common tick</name>
    <name type="synonym">Acarus ricinus</name>
    <dbReference type="NCBI Taxonomy" id="34613"/>
    <lineage>
        <taxon>Eukaryota</taxon>
        <taxon>Metazoa</taxon>
        <taxon>Ecdysozoa</taxon>
        <taxon>Arthropoda</taxon>
        <taxon>Chelicerata</taxon>
        <taxon>Arachnida</taxon>
        <taxon>Acari</taxon>
        <taxon>Parasitiformes</taxon>
        <taxon>Ixodida</taxon>
        <taxon>Ixodoidea</taxon>
        <taxon>Ixodidae</taxon>
        <taxon>Ixodinae</taxon>
        <taxon>Ixodes</taxon>
    </lineage>
</organism>
<reference evidence="6" key="1">
    <citation type="journal article" date="2018" name="PLoS Negl. Trop. Dis.">
        <title>Sialome diversity of ticks revealed by RNAseq of single tick salivary glands.</title>
        <authorList>
            <person name="Perner J."/>
            <person name="Kropackova S."/>
            <person name="Kopacek P."/>
            <person name="Ribeiro J.M."/>
        </authorList>
    </citation>
    <scope>NUCLEOTIDE SEQUENCE</scope>
    <source>
        <strain evidence="6">Siblings of single egg batch collected in Ceske Budejovice</strain>
        <tissue evidence="6">Salivary glands</tissue>
    </source>
</reference>
<feature type="domain" description="PH" evidence="3">
    <location>
        <begin position="446"/>
        <end position="555"/>
    </location>
</feature>
<evidence type="ECO:0000313" key="6">
    <source>
        <dbReference type="EMBL" id="JAR93432.1"/>
    </source>
</evidence>
<dbReference type="CDD" id="cd00201">
    <property type="entry name" value="WW"/>
    <property type="match status" value="1"/>
</dbReference>
<evidence type="ECO:0000256" key="2">
    <source>
        <dbReference type="SAM" id="MobiDB-lite"/>
    </source>
</evidence>
<dbReference type="GO" id="GO:0005737">
    <property type="term" value="C:cytoplasm"/>
    <property type="evidence" value="ECO:0007669"/>
    <property type="project" value="TreeGrafter"/>
</dbReference>
<dbReference type="SUPFAM" id="SSF51045">
    <property type="entry name" value="WW domain"/>
    <property type="match status" value="1"/>
</dbReference>
<dbReference type="GO" id="GO:0005096">
    <property type="term" value="F:GTPase activator activity"/>
    <property type="evidence" value="ECO:0007669"/>
    <property type="project" value="UniProtKB-KW"/>
</dbReference>
<feature type="region of interest" description="Disordered" evidence="2">
    <location>
        <begin position="80"/>
        <end position="201"/>
    </location>
</feature>
<feature type="region of interest" description="Disordered" evidence="2">
    <location>
        <begin position="330"/>
        <end position="362"/>
    </location>
</feature>
<dbReference type="GO" id="GO:0007165">
    <property type="term" value="P:signal transduction"/>
    <property type="evidence" value="ECO:0007669"/>
    <property type="project" value="InterPro"/>
</dbReference>
<dbReference type="Pfam" id="PF00169">
    <property type="entry name" value="PH"/>
    <property type="match status" value="1"/>
</dbReference>
<dbReference type="AlphaFoldDB" id="A0A147BSE9"/>
<dbReference type="InterPro" id="IPR011993">
    <property type="entry name" value="PH-like_dom_sf"/>
</dbReference>
<dbReference type="InterPro" id="IPR001849">
    <property type="entry name" value="PH_domain"/>
</dbReference>
<dbReference type="FunFam" id="1.10.555.10:FF:000071">
    <property type="entry name" value="Rho GTPase activating protein 27"/>
    <property type="match status" value="1"/>
</dbReference>
<feature type="compositionally biased region" description="Low complexity" evidence="2">
    <location>
        <begin position="577"/>
        <end position="586"/>
    </location>
</feature>
<accession>A0A147BSE9</accession>
<dbReference type="SUPFAM" id="SSF48350">
    <property type="entry name" value="GTPase activation domain, GAP"/>
    <property type="match status" value="1"/>
</dbReference>
<feature type="compositionally biased region" description="Basic and acidic residues" evidence="2">
    <location>
        <begin position="111"/>
        <end position="127"/>
    </location>
</feature>
<dbReference type="PROSITE" id="PS50238">
    <property type="entry name" value="RHOGAP"/>
    <property type="match status" value="1"/>
</dbReference>
<proteinExistence type="predicted"/>
<dbReference type="InterPro" id="IPR001202">
    <property type="entry name" value="WW_dom"/>
</dbReference>
<dbReference type="PROSITE" id="PS50020">
    <property type="entry name" value="WW_DOMAIN_2"/>
    <property type="match status" value="1"/>
</dbReference>
<name>A0A147BSE9_IXORI</name>
<dbReference type="InterPro" id="IPR000198">
    <property type="entry name" value="RhoGAP_dom"/>
</dbReference>
<dbReference type="SMART" id="SM00324">
    <property type="entry name" value="RhoGAP"/>
    <property type="match status" value="1"/>
</dbReference>